<sequence>MVDLNELSALLAIIYEFIFPWLDGPNGSALHEGIGSDLPAAPQVSPGPYITIDRVTCTAINQHSDPFPKMLSEDGTDYDEMYVTGFYGQGGRFDDSNLARHIHIDSGIIEVNGSINLLFQLVGMAKLPQEMPA</sequence>
<organism evidence="1 2">
    <name type="scientific">Seiridium cardinale</name>
    <dbReference type="NCBI Taxonomy" id="138064"/>
    <lineage>
        <taxon>Eukaryota</taxon>
        <taxon>Fungi</taxon>
        <taxon>Dikarya</taxon>
        <taxon>Ascomycota</taxon>
        <taxon>Pezizomycotina</taxon>
        <taxon>Sordariomycetes</taxon>
        <taxon>Xylariomycetidae</taxon>
        <taxon>Amphisphaeriales</taxon>
        <taxon>Sporocadaceae</taxon>
        <taxon>Seiridium</taxon>
    </lineage>
</organism>
<comment type="caution">
    <text evidence="1">The sequence shown here is derived from an EMBL/GenBank/DDBJ whole genome shotgun (WGS) entry which is preliminary data.</text>
</comment>
<reference evidence="1 2" key="1">
    <citation type="submission" date="2024-02" db="EMBL/GenBank/DDBJ databases">
        <title>First draft genome assembly of two strains of Seiridium cardinale.</title>
        <authorList>
            <person name="Emiliani G."/>
            <person name="Scali E."/>
        </authorList>
    </citation>
    <scope>NUCLEOTIDE SEQUENCE [LARGE SCALE GENOMIC DNA]</scope>
    <source>
        <strain evidence="1 2">BM-138-000479</strain>
    </source>
</reference>
<dbReference type="EMBL" id="JARVKM010000069">
    <property type="protein sequence ID" value="KAK9771867.1"/>
    <property type="molecule type" value="Genomic_DNA"/>
</dbReference>
<keyword evidence="2" id="KW-1185">Reference proteome</keyword>
<proteinExistence type="predicted"/>
<name>A0ABR2XDL8_9PEZI</name>
<evidence type="ECO:0000313" key="2">
    <source>
        <dbReference type="Proteomes" id="UP001465668"/>
    </source>
</evidence>
<gene>
    <name evidence="1" type="ORF">SCAR479_11507</name>
</gene>
<dbReference type="Proteomes" id="UP001465668">
    <property type="component" value="Unassembled WGS sequence"/>
</dbReference>
<protein>
    <submittedName>
        <fullName evidence="1">Uncharacterized protein</fullName>
    </submittedName>
</protein>
<accession>A0ABR2XDL8</accession>
<evidence type="ECO:0000313" key="1">
    <source>
        <dbReference type="EMBL" id="KAK9771867.1"/>
    </source>
</evidence>